<dbReference type="AlphaFoldDB" id="A0A557SX24"/>
<keyword evidence="2" id="KW-1185">Reference proteome</keyword>
<dbReference type="RefSeq" id="WP_144729299.1">
    <property type="nucleotide sequence ID" value="NZ_ML675580.1"/>
</dbReference>
<dbReference type="Pfam" id="PF08734">
    <property type="entry name" value="GYD"/>
    <property type="match status" value="1"/>
</dbReference>
<sequence>MSHYVLLINWTEQGINKIKESSDRYNSFKSSLENAGGKLVGGYYTLGDYDVVLIVEAPTDEVIMSLMLKVGSYGNVRTRTLKAFTAEEGMKIIKDLP</sequence>
<name>A0A557SX24_9ARCH</name>
<gene>
    <name evidence="1" type="ORF">NARC_40104</name>
</gene>
<dbReference type="EMBL" id="VOAH01000004">
    <property type="protein sequence ID" value="TVP41141.1"/>
    <property type="molecule type" value="Genomic_DNA"/>
</dbReference>
<accession>A0A557SX24</accession>
<comment type="caution">
    <text evidence="1">The sequence shown here is derived from an EMBL/GenBank/DDBJ whole genome shotgun (WGS) entry which is preliminary data.</text>
</comment>
<reference evidence="1 2" key="1">
    <citation type="journal article" date="2019" name="Front. Microbiol.">
        <title>Ammonia Oxidation by the Arctic Terrestrial Thaumarchaeote Candidatus Nitrosocosmicus arcticus Is Stimulated by Increasing Temperatures.</title>
        <authorList>
            <person name="Alves R.J.E."/>
            <person name="Kerou M."/>
            <person name="Zappe A."/>
            <person name="Bittner R."/>
            <person name="Abby S.S."/>
            <person name="Schmidt H.A."/>
            <person name="Pfeifer K."/>
            <person name="Schleper C."/>
        </authorList>
    </citation>
    <scope>NUCLEOTIDE SEQUENCE [LARGE SCALE GENOMIC DNA]</scope>
    <source>
        <strain evidence="1 2">Kfb</strain>
    </source>
</reference>
<evidence type="ECO:0000313" key="1">
    <source>
        <dbReference type="EMBL" id="TVP41141.1"/>
    </source>
</evidence>
<dbReference type="InterPro" id="IPR014845">
    <property type="entry name" value="GYD/TTHA1554"/>
</dbReference>
<organism evidence="1 2">
    <name type="scientific">Candidatus Nitrosocosmicus arcticus</name>
    <dbReference type="NCBI Taxonomy" id="2035267"/>
    <lineage>
        <taxon>Archaea</taxon>
        <taxon>Nitrososphaerota</taxon>
        <taxon>Nitrososphaeria</taxon>
        <taxon>Nitrososphaerales</taxon>
        <taxon>Nitrososphaeraceae</taxon>
        <taxon>Candidatus Nitrosocosmicus</taxon>
    </lineage>
</organism>
<dbReference type="OrthoDB" id="35699at2157"/>
<protein>
    <submittedName>
        <fullName evidence="1">GYD domain protein</fullName>
    </submittedName>
</protein>
<dbReference type="Proteomes" id="UP000315289">
    <property type="component" value="Unassembled WGS sequence"/>
</dbReference>
<proteinExistence type="predicted"/>
<evidence type="ECO:0000313" key="2">
    <source>
        <dbReference type="Proteomes" id="UP000315289"/>
    </source>
</evidence>